<sequence length="449" mass="50020">MWSTLGRGVTFYIVVYGLGKEITIYLEHEIDIPIVLDEAPILIDGGWVVVHKAETGKAEAKENEASFEAANLDLDDGEERDDEDEDENEEYVDKNEADDDENLAAYLVRSRACTEDEEDPERLVALERILKSVGRGKRQKTALETQGGDVEHVDPLEEILRERAAEDASNLDGEADEDERGYQSPVYLSDDHHSLVGSDEDPEHDNAQWRKSSPSCPWFLYVGWNEEIKAIQIRNMGDGNTCTENYKNKAVTGDGPFSSELLSALGKDGNDQIYPVAWALVERENRETLTWFLDLLAKDLDFGVGDGFTLTSDKQKVPAVQPIIPKKLGRPPKDKAVPKRRGRPPTDKGIFGNQAPNAVDNGDHAAKRRGRPETNVGKTSYRGYGHYFLEKTRKMTFYGEYRPNKRNQASSSTSQAIGSSNIAGKSTMTTSTKRKSHDANPIGTHESVN</sequence>
<dbReference type="PANTHER" id="PTHR31973:SF187">
    <property type="entry name" value="MUTATOR TRANSPOSASE MUDRA PROTEIN"/>
    <property type="match status" value="1"/>
</dbReference>
<feature type="region of interest" description="Disordered" evidence="1">
    <location>
        <begin position="399"/>
        <end position="449"/>
    </location>
</feature>
<proteinExistence type="predicted"/>
<keyword evidence="3" id="KW-1185">Reference proteome</keyword>
<dbReference type="AlphaFoldDB" id="A0A1R3JUX2"/>
<gene>
    <name evidence="2" type="ORF">CCACVL1_04103</name>
</gene>
<dbReference type="Proteomes" id="UP000188268">
    <property type="component" value="Unassembled WGS sequence"/>
</dbReference>
<evidence type="ECO:0000313" key="2">
    <source>
        <dbReference type="EMBL" id="OMO98689.1"/>
    </source>
</evidence>
<dbReference type="Gramene" id="OMO98689">
    <property type="protein sequence ID" value="OMO98689"/>
    <property type="gene ID" value="CCACVL1_04103"/>
</dbReference>
<feature type="region of interest" description="Disordered" evidence="1">
    <location>
        <begin position="60"/>
        <end position="99"/>
    </location>
</feature>
<organism evidence="2 3">
    <name type="scientific">Corchorus capsularis</name>
    <name type="common">Jute</name>
    <dbReference type="NCBI Taxonomy" id="210143"/>
    <lineage>
        <taxon>Eukaryota</taxon>
        <taxon>Viridiplantae</taxon>
        <taxon>Streptophyta</taxon>
        <taxon>Embryophyta</taxon>
        <taxon>Tracheophyta</taxon>
        <taxon>Spermatophyta</taxon>
        <taxon>Magnoliopsida</taxon>
        <taxon>eudicotyledons</taxon>
        <taxon>Gunneridae</taxon>
        <taxon>Pentapetalae</taxon>
        <taxon>rosids</taxon>
        <taxon>malvids</taxon>
        <taxon>Malvales</taxon>
        <taxon>Malvaceae</taxon>
        <taxon>Grewioideae</taxon>
        <taxon>Apeibeae</taxon>
        <taxon>Corchorus</taxon>
    </lineage>
</organism>
<dbReference type="OrthoDB" id="1743623at2759"/>
<evidence type="ECO:0000256" key="1">
    <source>
        <dbReference type="SAM" id="MobiDB-lite"/>
    </source>
</evidence>
<comment type="caution">
    <text evidence="2">The sequence shown here is derived from an EMBL/GenBank/DDBJ whole genome shotgun (WGS) entry which is preliminary data.</text>
</comment>
<feature type="compositionally biased region" description="Acidic residues" evidence="1">
    <location>
        <begin position="73"/>
        <end position="99"/>
    </location>
</feature>
<feature type="region of interest" description="Disordered" evidence="1">
    <location>
        <begin position="166"/>
        <end position="212"/>
    </location>
</feature>
<reference evidence="2 3" key="1">
    <citation type="submission" date="2013-09" db="EMBL/GenBank/DDBJ databases">
        <title>Corchorus capsularis genome sequencing.</title>
        <authorList>
            <person name="Alam M."/>
            <person name="Haque M.S."/>
            <person name="Islam M.S."/>
            <person name="Emdad E.M."/>
            <person name="Islam M.M."/>
            <person name="Ahmed B."/>
            <person name="Halim A."/>
            <person name="Hossen Q.M.M."/>
            <person name="Hossain M.Z."/>
            <person name="Ahmed R."/>
            <person name="Khan M.M."/>
            <person name="Islam R."/>
            <person name="Rashid M.M."/>
            <person name="Khan S.A."/>
            <person name="Rahman M.S."/>
            <person name="Alam M."/>
        </authorList>
    </citation>
    <scope>NUCLEOTIDE SEQUENCE [LARGE SCALE GENOMIC DNA]</scope>
    <source>
        <strain evidence="3">cv. CVL-1</strain>
        <tissue evidence="2">Whole seedling</tissue>
    </source>
</reference>
<feature type="compositionally biased region" description="Low complexity" evidence="1">
    <location>
        <begin position="408"/>
        <end position="431"/>
    </location>
</feature>
<accession>A0A1R3JUX2</accession>
<evidence type="ECO:0000313" key="3">
    <source>
        <dbReference type="Proteomes" id="UP000188268"/>
    </source>
</evidence>
<dbReference type="PANTHER" id="PTHR31973">
    <property type="entry name" value="POLYPROTEIN, PUTATIVE-RELATED"/>
    <property type="match status" value="1"/>
</dbReference>
<dbReference type="EMBL" id="AWWV01007036">
    <property type="protein sequence ID" value="OMO98689.1"/>
    <property type="molecule type" value="Genomic_DNA"/>
</dbReference>
<protein>
    <submittedName>
        <fullName evidence="2">Uncharacterized protein</fullName>
    </submittedName>
</protein>
<feature type="region of interest" description="Disordered" evidence="1">
    <location>
        <begin position="325"/>
        <end position="380"/>
    </location>
</feature>
<name>A0A1R3JUX2_COCAP</name>